<keyword evidence="6" id="KW-0418">Kinase</keyword>
<evidence type="ECO:0000259" key="7">
    <source>
        <dbReference type="PROSITE" id="PS50109"/>
    </source>
</evidence>
<feature type="domain" description="Histidine kinase" evidence="7">
    <location>
        <begin position="1"/>
        <end position="123"/>
    </location>
</feature>
<keyword evidence="8" id="KW-0067">ATP-binding</keyword>
<dbReference type="SUPFAM" id="SSF55874">
    <property type="entry name" value="ATPase domain of HSP90 chaperone/DNA topoisomerase II/histidine kinase"/>
    <property type="match status" value="1"/>
</dbReference>
<dbReference type="PANTHER" id="PTHR43547:SF2">
    <property type="entry name" value="HYBRID SIGNAL TRANSDUCTION HISTIDINE KINASE C"/>
    <property type="match status" value="1"/>
</dbReference>
<keyword evidence="8" id="KW-0547">Nucleotide-binding</keyword>
<dbReference type="Pfam" id="PF02518">
    <property type="entry name" value="HATPase_c"/>
    <property type="match status" value="1"/>
</dbReference>
<dbReference type="CDD" id="cd00075">
    <property type="entry name" value="HATPase"/>
    <property type="match status" value="1"/>
</dbReference>
<dbReference type="InterPro" id="IPR005467">
    <property type="entry name" value="His_kinase_dom"/>
</dbReference>
<dbReference type="PANTHER" id="PTHR43547">
    <property type="entry name" value="TWO-COMPONENT HISTIDINE KINASE"/>
    <property type="match status" value="1"/>
</dbReference>
<dbReference type="RefSeq" id="WP_276660497.1">
    <property type="nucleotide sequence ID" value="NZ_SSFD01000269.1"/>
</dbReference>
<dbReference type="PRINTS" id="PR00344">
    <property type="entry name" value="BCTRLSENSOR"/>
</dbReference>
<comment type="caution">
    <text evidence="8">The sequence shown here is derived from an EMBL/GenBank/DDBJ whole genome shotgun (WGS) entry which is preliminary data.</text>
</comment>
<gene>
    <name evidence="8" type="ORF">E6Q80_16770</name>
</gene>
<proteinExistence type="predicted"/>
<dbReference type="AlphaFoldDB" id="A0A5C7SD31"/>
<dbReference type="Proteomes" id="UP000321192">
    <property type="component" value="Unassembled WGS sequence"/>
</dbReference>
<dbReference type="InterPro" id="IPR036890">
    <property type="entry name" value="HATPase_C_sf"/>
</dbReference>
<reference evidence="8 9" key="1">
    <citation type="submission" date="2018-09" db="EMBL/GenBank/DDBJ databases">
        <title>Metagenome Assembled Genomes from an Advanced Water Purification Facility.</title>
        <authorList>
            <person name="Stamps B.W."/>
            <person name="Spear J.R."/>
        </authorList>
    </citation>
    <scope>NUCLEOTIDE SEQUENCE [LARGE SCALE GENOMIC DNA]</scope>
    <source>
        <strain evidence="8">Bin_27_1</strain>
    </source>
</reference>
<dbReference type="Gene3D" id="3.30.565.10">
    <property type="entry name" value="Histidine kinase-like ATPase, C-terminal domain"/>
    <property type="match status" value="1"/>
</dbReference>
<evidence type="ECO:0000256" key="1">
    <source>
        <dbReference type="ARBA" id="ARBA00000085"/>
    </source>
</evidence>
<evidence type="ECO:0000313" key="8">
    <source>
        <dbReference type="EMBL" id="TXH81700.1"/>
    </source>
</evidence>
<evidence type="ECO:0000256" key="6">
    <source>
        <dbReference type="ARBA" id="ARBA00022777"/>
    </source>
</evidence>
<name>A0A5C7SD31_THASP</name>
<dbReference type="SMART" id="SM00387">
    <property type="entry name" value="HATPase_c"/>
    <property type="match status" value="1"/>
</dbReference>
<dbReference type="GO" id="GO:0000155">
    <property type="term" value="F:phosphorelay sensor kinase activity"/>
    <property type="evidence" value="ECO:0007669"/>
    <property type="project" value="TreeGrafter"/>
</dbReference>
<dbReference type="FunFam" id="3.30.565.10:FF:000006">
    <property type="entry name" value="Sensor histidine kinase WalK"/>
    <property type="match status" value="1"/>
</dbReference>
<dbReference type="InterPro" id="IPR003594">
    <property type="entry name" value="HATPase_dom"/>
</dbReference>
<dbReference type="EMBL" id="SSFD01000269">
    <property type="protein sequence ID" value="TXH81700.1"/>
    <property type="molecule type" value="Genomic_DNA"/>
</dbReference>
<dbReference type="InterPro" id="IPR004358">
    <property type="entry name" value="Sig_transdc_His_kin-like_C"/>
</dbReference>
<organism evidence="8 9">
    <name type="scientific">Thauera aminoaromatica</name>
    <dbReference type="NCBI Taxonomy" id="164330"/>
    <lineage>
        <taxon>Bacteria</taxon>
        <taxon>Pseudomonadati</taxon>
        <taxon>Pseudomonadota</taxon>
        <taxon>Betaproteobacteria</taxon>
        <taxon>Rhodocyclales</taxon>
        <taxon>Zoogloeaceae</taxon>
        <taxon>Thauera</taxon>
    </lineage>
</organism>
<keyword evidence="4" id="KW-0597">Phosphoprotein</keyword>
<comment type="subcellular location">
    <subcellularLocation>
        <location evidence="2">Cell inner membrane</location>
        <topology evidence="2">Multi-pass membrane protein</topology>
    </subcellularLocation>
</comment>
<evidence type="ECO:0000256" key="3">
    <source>
        <dbReference type="ARBA" id="ARBA00012438"/>
    </source>
</evidence>
<comment type="catalytic activity">
    <reaction evidence="1">
        <text>ATP + protein L-histidine = ADP + protein N-phospho-L-histidine.</text>
        <dbReference type="EC" id="2.7.13.3"/>
    </reaction>
</comment>
<dbReference type="GO" id="GO:0005524">
    <property type="term" value="F:ATP binding"/>
    <property type="evidence" value="ECO:0007669"/>
    <property type="project" value="UniProtKB-KW"/>
</dbReference>
<sequence>DAEQEEAIVRGDFSLLRRAVINLLTNAIKYGAANSSVFLSLSAEGQDWVIRVRDQGAGIPAEALSRLFRRFSRIVGEGRDQPSGVGLGLLIVKTVAERHGGTVGVDSEPGKGCTFALRLPLRALG</sequence>
<protein>
    <recommendedName>
        <fullName evidence="3">histidine kinase</fullName>
        <ecNumber evidence="3">2.7.13.3</ecNumber>
    </recommendedName>
</protein>
<dbReference type="GO" id="GO:0005886">
    <property type="term" value="C:plasma membrane"/>
    <property type="evidence" value="ECO:0007669"/>
    <property type="project" value="UniProtKB-SubCell"/>
</dbReference>
<evidence type="ECO:0000256" key="5">
    <source>
        <dbReference type="ARBA" id="ARBA00022679"/>
    </source>
</evidence>
<dbReference type="PROSITE" id="PS50109">
    <property type="entry name" value="HIS_KIN"/>
    <property type="match status" value="1"/>
</dbReference>
<evidence type="ECO:0000256" key="2">
    <source>
        <dbReference type="ARBA" id="ARBA00004429"/>
    </source>
</evidence>
<evidence type="ECO:0000256" key="4">
    <source>
        <dbReference type="ARBA" id="ARBA00022553"/>
    </source>
</evidence>
<dbReference type="EC" id="2.7.13.3" evidence="3"/>
<feature type="non-terminal residue" evidence="8">
    <location>
        <position position="1"/>
    </location>
</feature>
<accession>A0A5C7SD31</accession>
<evidence type="ECO:0000313" key="9">
    <source>
        <dbReference type="Proteomes" id="UP000321192"/>
    </source>
</evidence>
<keyword evidence="5" id="KW-0808">Transferase</keyword>